<keyword evidence="2" id="KW-1185">Reference proteome</keyword>
<dbReference type="Proteomes" id="UP001163603">
    <property type="component" value="Chromosome 8"/>
</dbReference>
<protein>
    <submittedName>
        <fullName evidence="1">Uncharacterized protein</fullName>
    </submittedName>
</protein>
<evidence type="ECO:0000313" key="1">
    <source>
        <dbReference type="EMBL" id="KAJ0030274.1"/>
    </source>
</evidence>
<name>A0ACC0Y6P1_9ROSI</name>
<dbReference type="EMBL" id="CM047743">
    <property type="protein sequence ID" value="KAJ0030274.1"/>
    <property type="molecule type" value="Genomic_DNA"/>
</dbReference>
<accession>A0ACC0Y6P1</accession>
<proteinExistence type="predicted"/>
<reference evidence="2" key="1">
    <citation type="journal article" date="2023" name="G3 (Bethesda)">
        <title>Genome assembly and association tests identify interacting loci associated with vigor, precocity, and sex in interspecific pistachio rootstocks.</title>
        <authorList>
            <person name="Palmer W."/>
            <person name="Jacygrad E."/>
            <person name="Sagayaradj S."/>
            <person name="Cavanaugh K."/>
            <person name="Han R."/>
            <person name="Bertier L."/>
            <person name="Beede B."/>
            <person name="Kafkas S."/>
            <person name="Golino D."/>
            <person name="Preece J."/>
            <person name="Michelmore R."/>
        </authorList>
    </citation>
    <scope>NUCLEOTIDE SEQUENCE [LARGE SCALE GENOMIC DNA]</scope>
</reference>
<gene>
    <name evidence="1" type="ORF">Pint_13499</name>
</gene>
<evidence type="ECO:0000313" key="2">
    <source>
        <dbReference type="Proteomes" id="UP001163603"/>
    </source>
</evidence>
<sequence>MNLALGTGEPLFNMNSGKLQASLDRVEAILTHTS</sequence>
<comment type="caution">
    <text evidence="1">The sequence shown here is derived from an EMBL/GenBank/DDBJ whole genome shotgun (WGS) entry which is preliminary data.</text>
</comment>
<organism evidence="1 2">
    <name type="scientific">Pistacia integerrima</name>
    <dbReference type="NCBI Taxonomy" id="434235"/>
    <lineage>
        <taxon>Eukaryota</taxon>
        <taxon>Viridiplantae</taxon>
        <taxon>Streptophyta</taxon>
        <taxon>Embryophyta</taxon>
        <taxon>Tracheophyta</taxon>
        <taxon>Spermatophyta</taxon>
        <taxon>Magnoliopsida</taxon>
        <taxon>eudicotyledons</taxon>
        <taxon>Gunneridae</taxon>
        <taxon>Pentapetalae</taxon>
        <taxon>rosids</taxon>
        <taxon>malvids</taxon>
        <taxon>Sapindales</taxon>
        <taxon>Anacardiaceae</taxon>
        <taxon>Pistacia</taxon>
    </lineage>
</organism>